<proteinExistence type="inferred from homology"/>
<dbReference type="GO" id="GO:0051015">
    <property type="term" value="F:actin filament binding"/>
    <property type="evidence" value="ECO:0007669"/>
    <property type="project" value="TreeGrafter"/>
</dbReference>
<accession>A0A7J7Y042</accession>
<evidence type="ECO:0000256" key="2">
    <source>
        <dbReference type="ARBA" id="ARBA00004245"/>
    </source>
</evidence>
<dbReference type="PANTHER" id="PTHR10709">
    <property type="entry name" value="ACTIN-RELATED PROTEIN 2/3 COMPLEX SUBUNIT 1"/>
    <property type="match status" value="1"/>
</dbReference>
<dbReference type="SMART" id="SM00320">
    <property type="entry name" value="WD40"/>
    <property type="match status" value="5"/>
</dbReference>
<dbReference type="PROSITE" id="PS50294">
    <property type="entry name" value="WD_REPEATS_REGION"/>
    <property type="match status" value="1"/>
</dbReference>
<keyword evidence="8 11" id="KW-0206">Cytoskeleton</keyword>
<dbReference type="InterPro" id="IPR001680">
    <property type="entry name" value="WD40_rpt"/>
</dbReference>
<dbReference type="PIRSF" id="PIRSF038093">
    <property type="entry name" value="ARP2/3_su1"/>
    <property type="match status" value="1"/>
</dbReference>
<dbReference type="Pfam" id="PF00400">
    <property type="entry name" value="WD40"/>
    <property type="match status" value="2"/>
</dbReference>
<evidence type="ECO:0000256" key="10">
    <source>
        <dbReference type="ARBA" id="ARBA00045382"/>
    </source>
</evidence>
<keyword evidence="4 11" id="KW-0963">Cytoplasm</keyword>
<evidence type="ECO:0000256" key="5">
    <source>
        <dbReference type="ARBA" id="ARBA00022574"/>
    </source>
</evidence>
<dbReference type="SUPFAM" id="SSF50978">
    <property type="entry name" value="WD40 repeat-like"/>
    <property type="match status" value="1"/>
</dbReference>
<evidence type="ECO:0000256" key="7">
    <source>
        <dbReference type="ARBA" id="ARBA00023203"/>
    </source>
</evidence>
<dbReference type="GO" id="GO:0005885">
    <property type="term" value="C:Arp2/3 protein complex"/>
    <property type="evidence" value="ECO:0007669"/>
    <property type="project" value="UniProtKB-UniRule"/>
</dbReference>
<dbReference type="AlphaFoldDB" id="A0A7J7Y042"/>
<evidence type="ECO:0000256" key="8">
    <source>
        <dbReference type="ARBA" id="ARBA00023212"/>
    </source>
</evidence>
<dbReference type="PROSITE" id="PS50082">
    <property type="entry name" value="WD_REPEATS_2"/>
    <property type="match status" value="1"/>
</dbReference>
<comment type="subcellular location">
    <subcellularLocation>
        <location evidence="2">Cytoplasm</location>
        <location evidence="2">Cytoskeleton</location>
    </subcellularLocation>
    <subcellularLocation>
        <location evidence="1">Nucleus</location>
    </subcellularLocation>
</comment>
<dbReference type="GO" id="GO:0005634">
    <property type="term" value="C:nucleus"/>
    <property type="evidence" value="ECO:0007669"/>
    <property type="project" value="UniProtKB-SubCell"/>
</dbReference>
<evidence type="ECO:0000313" key="13">
    <source>
        <dbReference type="EMBL" id="KAF6355249.1"/>
    </source>
</evidence>
<dbReference type="VEuPathDB" id="HostDB:LOC118656487"/>
<evidence type="ECO:0000256" key="6">
    <source>
        <dbReference type="ARBA" id="ARBA00022737"/>
    </source>
</evidence>
<dbReference type="FunFam" id="2.130.10.10:FF:000030">
    <property type="entry name" value="Actin-related protein 2/3 complex subunit"/>
    <property type="match status" value="1"/>
</dbReference>
<evidence type="ECO:0000256" key="3">
    <source>
        <dbReference type="ARBA" id="ARBA00006260"/>
    </source>
</evidence>
<dbReference type="InterPro" id="IPR017383">
    <property type="entry name" value="ARPC1"/>
</dbReference>
<comment type="function">
    <text evidence="11">Functions as component of the Arp2/3 complex which is involved in regulation of actin polymerization and together with an activating nucleation-promoting factor (NPF) mediates the formation of branched actin networks.</text>
</comment>
<keyword evidence="14" id="KW-1185">Reference proteome</keyword>
<keyword evidence="5 12" id="KW-0853">WD repeat</keyword>
<evidence type="ECO:0000256" key="1">
    <source>
        <dbReference type="ARBA" id="ARBA00004123"/>
    </source>
</evidence>
<dbReference type="Proteomes" id="UP000527355">
    <property type="component" value="Unassembled WGS sequence"/>
</dbReference>
<dbReference type="InterPro" id="IPR036322">
    <property type="entry name" value="WD40_repeat_dom_sf"/>
</dbReference>
<comment type="caution">
    <text evidence="13">The sequence shown here is derived from an EMBL/GenBank/DDBJ whole genome shotgun (WGS) entry which is preliminary data.</text>
</comment>
<keyword evidence="9" id="KW-0539">Nucleus</keyword>
<organism evidence="13 14">
    <name type="scientific">Myotis myotis</name>
    <name type="common">Greater mouse-eared bat</name>
    <name type="synonym">Vespertilio myotis</name>
    <dbReference type="NCBI Taxonomy" id="51298"/>
    <lineage>
        <taxon>Eukaryota</taxon>
        <taxon>Metazoa</taxon>
        <taxon>Chordata</taxon>
        <taxon>Craniata</taxon>
        <taxon>Vertebrata</taxon>
        <taxon>Euteleostomi</taxon>
        <taxon>Mammalia</taxon>
        <taxon>Eutheria</taxon>
        <taxon>Laurasiatheria</taxon>
        <taxon>Chiroptera</taxon>
        <taxon>Yangochiroptera</taxon>
        <taxon>Vespertilionidae</taxon>
        <taxon>Myotis</taxon>
    </lineage>
</organism>
<protein>
    <recommendedName>
        <fullName evidence="11">Actin-related protein 2/3 complex subunit</fullName>
    </recommendedName>
</protein>
<evidence type="ECO:0000256" key="12">
    <source>
        <dbReference type="PROSITE-ProRule" id="PRU00221"/>
    </source>
</evidence>
<evidence type="ECO:0000256" key="11">
    <source>
        <dbReference type="PIRNR" id="PIRNR038093"/>
    </source>
</evidence>
<evidence type="ECO:0000256" key="9">
    <source>
        <dbReference type="ARBA" id="ARBA00023242"/>
    </source>
</evidence>
<sequence length="371" mass="40922">MAYHSFLMEPISCHAWNKDRTQIAICPNNHEVHIYEKSGAKWAKVHELKEHNGQVTGIDWAPESNRIVTCGTDRNAYVWTLKGRTWKPTLVILRINRAARCVRWAPNENKFAVGSGSRVISICYFEQENDWWVCKHIKKPIRSTVLSLDWHPNNVLLAAGSCDFKCRIFSAYIKEVEERPAPTPWGSKMPFGELMFESSSSCGWVHGVCFSASGSRVAWVSHDSTVCLADADKKMAVTTLASETLPLLAVTFITENSLVAAGHDCFPVLFTYDGAAGTLSFGGRLDVPKQNSQRGLTARERFQNLDKKASSEGVAGGTGLDSLHKNSVSQISVLSGGKAKCSQFCTTGMDGGMSIWDVKSLESALKDLKIK</sequence>
<keyword evidence="7 11" id="KW-0009">Actin-binding</keyword>
<reference evidence="13 14" key="1">
    <citation type="journal article" date="2020" name="Nature">
        <title>Six reference-quality genomes reveal evolution of bat adaptations.</title>
        <authorList>
            <person name="Jebb D."/>
            <person name="Huang Z."/>
            <person name="Pippel M."/>
            <person name="Hughes G.M."/>
            <person name="Lavrichenko K."/>
            <person name="Devanna P."/>
            <person name="Winkler S."/>
            <person name="Jermiin L.S."/>
            <person name="Skirmuntt E.C."/>
            <person name="Katzourakis A."/>
            <person name="Burkitt-Gray L."/>
            <person name="Ray D.A."/>
            <person name="Sullivan K.A.M."/>
            <person name="Roscito J.G."/>
            <person name="Kirilenko B.M."/>
            <person name="Davalos L.M."/>
            <person name="Corthals A.P."/>
            <person name="Power M.L."/>
            <person name="Jones G."/>
            <person name="Ransome R.D."/>
            <person name="Dechmann D.K.N."/>
            <person name="Locatelli A.G."/>
            <person name="Puechmaille S.J."/>
            <person name="Fedrigo O."/>
            <person name="Jarvis E.D."/>
            <person name="Hiller M."/>
            <person name="Vernes S.C."/>
            <person name="Myers E.W."/>
            <person name="Teeling E.C."/>
        </authorList>
    </citation>
    <scope>NUCLEOTIDE SEQUENCE [LARGE SCALE GENOMIC DNA]</scope>
    <source>
        <strain evidence="13">MMyoMyo1</strain>
        <tissue evidence="13">Flight muscle</tissue>
    </source>
</reference>
<dbReference type="InterPro" id="IPR015943">
    <property type="entry name" value="WD40/YVTN_repeat-like_dom_sf"/>
</dbReference>
<dbReference type="GO" id="GO:0034314">
    <property type="term" value="P:Arp2/3 complex-mediated actin nucleation"/>
    <property type="evidence" value="ECO:0007669"/>
    <property type="project" value="UniProtKB-UniRule"/>
</dbReference>
<feature type="repeat" description="WD" evidence="12">
    <location>
        <begin position="48"/>
        <end position="82"/>
    </location>
</feature>
<comment type="similarity">
    <text evidence="3 11">Belongs to the WD repeat ARPC1 family.</text>
</comment>
<dbReference type="EMBL" id="JABWUV010000005">
    <property type="protein sequence ID" value="KAF6355249.1"/>
    <property type="molecule type" value="Genomic_DNA"/>
</dbReference>
<dbReference type="PANTHER" id="PTHR10709:SF10">
    <property type="entry name" value="ACTIN-RELATED PROTEIN 2_3 COMPLEX SUBUNIT 1B"/>
    <property type="match status" value="1"/>
</dbReference>
<evidence type="ECO:0000313" key="14">
    <source>
        <dbReference type="Proteomes" id="UP000527355"/>
    </source>
</evidence>
<comment type="function">
    <text evidence="10">Component of the Arp2/3 complex, a multiprotein complex that mediates actin polymerization upon stimulation by nucleation-promoting factor (NPF). The Arp2/3 complex mediates the formation of branched actin networks in the cytoplasm, providing the force for cell motility. In addition to its role in the cytoplasmic cytoskeleton, the Arp2/3 complex also promotes actin polymerization in the nucleus, thereby regulating gene transcription and repair of damaged DNA. The Arp2/3 complex promotes homologous recombination (HR) repair in response to DNA damage by promoting nuclear actin polymerization, leading to drive motility of double-strand breaks (DSBs).</text>
</comment>
<name>A0A7J7Y042_MYOMY</name>
<gene>
    <name evidence="13" type="ORF">mMyoMyo1_011432</name>
</gene>
<evidence type="ECO:0000256" key="4">
    <source>
        <dbReference type="ARBA" id="ARBA00022490"/>
    </source>
</evidence>
<keyword evidence="6" id="KW-0677">Repeat</keyword>
<dbReference type="Gene3D" id="2.130.10.10">
    <property type="entry name" value="YVTN repeat-like/Quinoprotein amine dehydrogenase"/>
    <property type="match status" value="1"/>
</dbReference>